<evidence type="ECO:0000256" key="4">
    <source>
        <dbReference type="ARBA" id="ARBA00023098"/>
    </source>
</evidence>
<protein>
    <submittedName>
        <fullName evidence="8">Phospholipase A and acyltransferase 4 isoform X1</fullName>
    </submittedName>
</protein>
<accession>A0ABM3W721</accession>
<keyword evidence="7" id="KW-1185">Reference proteome</keyword>
<reference evidence="8" key="1">
    <citation type="submission" date="2025-08" db="UniProtKB">
        <authorList>
            <consortium name="RefSeq"/>
        </authorList>
    </citation>
    <scope>IDENTIFICATION</scope>
</reference>
<evidence type="ECO:0000256" key="2">
    <source>
        <dbReference type="ARBA" id="ARBA00022679"/>
    </source>
</evidence>
<evidence type="ECO:0000259" key="6">
    <source>
        <dbReference type="PROSITE" id="PS51934"/>
    </source>
</evidence>
<dbReference type="PANTHER" id="PTHR13943">
    <property type="entry name" value="HRAS-LIKE SUPPRESSOR - RELATED"/>
    <property type="match status" value="1"/>
</dbReference>
<evidence type="ECO:0000256" key="3">
    <source>
        <dbReference type="ARBA" id="ARBA00022801"/>
    </source>
</evidence>
<dbReference type="PANTHER" id="PTHR13943:SF36">
    <property type="entry name" value="PHOSPHOLIPASE A AND ACYLTRANSFERASE 4"/>
    <property type="match status" value="1"/>
</dbReference>
<organism evidence="7 8">
    <name type="scientific">Erinaceus europaeus</name>
    <name type="common">Western European hedgehog</name>
    <dbReference type="NCBI Taxonomy" id="9365"/>
    <lineage>
        <taxon>Eukaryota</taxon>
        <taxon>Metazoa</taxon>
        <taxon>Chordata</taxon>
        <taxon>Craniata</taxon>
        <taxon>Vertebrata</taxon>
        <taxon>Euteleostomi</taxon>
        <taxon>Mammalia</taxon>
        <taxon>Eutheria</taxon>
        <taxon>Laurasiatheria</taxon>
        <taxon>Eulipotyphla</taxon>
        <taxon>Erinaceidae</taxon>
        <taxon>Erinaceinae</taxon>
        <taxon>Erinaceus</taxon>
    </lineage>
</organism>
<dbReference type="PROSITE" id="PS51934">
    <property type="entry name" value="LRAT"/>
    <property type="match status" value="1"/>
</dbReference>
<dbReference type="InterPro" id="IPR051496">
    <property type="entry name" value="H-rev107_PLA/AT"/>
</dbReference>
<dbReference type="GO" id="GO:0016746">
    <property type="term" value="F:acyltransferase activity"/>
    <property type="evidence" value="ECO:0007669"/>
    <property type="project" value="UniProtKB-KW"/>
</dbReference>
<keyword evidence="3" id="KW-0378">Hydrolase</keyword>
<evidence type="ECO:0000313" key="7">
    <source>
        <dbReference type="Proteomes" id="UP001652624"/>
    </source>
</evidence>
<keyword evidence="5" id="KW-0472">Membrane</keyword>
<keyword evidence="4" id="KW-0443">Lipid metabolism</keyword>
<keyword evidence="5" id="KW-0812">Transmembrane</keyword>
<gene>
    <name evidence="8" type="primary">PLAAT4</name>
</gene>
<feature type="domain" description="LRAT" evidence="6">
    <location>
        <begin position="68"/>
        <end position="184"/>
    </location>
</feature>
<dbReference type="InterPro" id="IPR007053">
    <property type="entry name" value="LRAT_dom"/>
</dbReference>
<evidence type="ECO:0000256" key="1">
    <source>
        <dbReference type="ARBA" id="ARBA00007824"/>
    </source>
</evidence>
<dbReference type="RefSeq" id="XP_060032378.1">
    <property type="nucleotide sequence ID" value="XM_060176395.1"/>
</dbReference>
<proteinExistence type="inferred from homology"/>
<dbReference type="GeneID" id="103116523"/>
<comment type="similarity">
    <text evidence="1">Belongs to the H-rev107 family.</text>
</comment>
<sequence>MWEGIYCCGSKKKKKKKKRVLLPRNHFLKSLEFDLCSEWTLPGDSRRSFSALTGTWTECRKEPNPGDLIEIFRIGYQHWAIYVGNGEVIHLAPPSEYPGAGSSSLFSVLSSRAVVKREPLEDVVGSCDYRINNYLDHKHTPLPVNKILSAAKEKVGVEMEYSVRSRNCEHFVTSLRYGVPFSEQVETVETAAAVTVGLGTLGIIAMSLLKKKSQNQ</sequence>
<keyword evidence="5" id="KW-1133">Transmembrane helix</keyword>
<dbReference type="Gene3D" id="3.90.1720.10">
    <property type="entry name" value="endopeptidase domain like (from Nostoc punctiforme)"/>
    <property type="match status" value="1"/>
</dbReference>
<name>A0ABM3W721_ERIEU</name>
<keyword evidence="2" id="KW-0808">Transferase</keyword>
<dbReference type="Proteomes" id="UP001652624">
    <property type="component" value="Chromosome 17"/>
</dbReference>
<evidence type="ECO:0000256" key="5">
    <source>
        <dbReference type="SAM" id="Phobius"/>
    </source>
</evidence>
<feature type="transmembrane region" description="Helical" evidence="5">
    <location>
        <begin position="190"/>
        <end position="209"/>
    </location>
</feature>
<evidence type="ECO:0000313" key="8">
    <source>
        <dbReference type="RefSeq" id="XP_060032378.1"/>
    </source>
</evidence>
<keyword evidence="8" id="KW-0012">Acyltransferase</keyword>
<dbReference type="Pfam" id="PF04970">
    <property type="entry name" value="LRAT"/>
    <property type="match status" value="1"/>
</dbReference>